<organism evidence="9 10">
    <name type="scientific">Fodinisporobacter ferrooxydans</name>
    <dbReference type="NCBI Taxonomy" id="2901836"/>
    <lineage>
        <taxon>Bacteria</taxon>
        <taxon>Bacillati</taxon>
        <taxon>Bacillota</taxon>
        <taxon>Bacilli</taxon>
        <taxon>Bacillales</taxon>
        <taxon>Alicyclobacillaceae</taxon>
        <taxon>Fodinisporobacter</taxon>
    </lineage>
</organism>
<dbReference type="InterPro" id="IPR001750">
    <property type="entry name" value="ND/Mrp_TM"/>
</dbReference>
<dbReference type="PRINTS" id="PR01437">
    <property type="entry name" value="NUOXDRDTASE4"/>
</dbReference>
<evidence type="ECO:0000313" key="10">
    <source>
        <dbReference type="Proteomes" id="UP000830167"/>
    </source>
</evidence>
<dbReference type="RefSeq" id="WP_347438262.1">
    <property type="nucleotide sequence ID" value="NZ_CP089291.1"/>
</dbReference>
<keyword evidence="4 7" id="KW-1133">Transmembrane helix</keyword>
<feature type="transmembrane region" description="Helical" evidence="7">
    <location>
        <begin position="419"/>
        <end position="447"/>
    </location>
</feature>
<keyword evidence="10" id="KW-1185">Reference proteome</keyword>
<feature type="transmembrane region" description="Helical" evidence="7">
    <location>
        <begin position="468"/>
        <end position="490"/>
    </location>
</feature>
<dbReference type="EMBL" id="CP089291">
    <property type="protein sequence ID" value="UOF91570.1"/>
    <property type="molecule type" value="Genomic_DNA"/>
</dbReference>
<feature type="transmembrane region" description="Helical" evidence="7">
    <location>
        <begin position="391"/>
        <end position="413"/>
    </location>
</feature>
<feature type="transmembrane region" description="Helical" evidence="7">
    <location>
        <begin position="322"/>
        <end position="340"/>
    </location>
</feature>
<feature type="domain" description="NADH:quinone oxidoreductase/Mrp antiporter transmembrane" evidence="8">
    <location>
        <begin position="141"/>
        <end position="426"/>
    </location>
</feature>
<evidence type="ECO:0000256" key="6">
    <source>
        <dbReference type="RuleBase" id="RU000320"/>
    </source>
</evidence>
<gene>
    <name evidence="9" type="ORF">LSG31_04775</name>
</gene>
<accession>A0ABY4CM45</accession>
<feature type="transmembrane region" description="Helical" evidence="7">
    <location>
        <begin position="124"/>
        <end position="141"/>
    </location>
</feature>
<dbReference type="PANTHER" id="PTHR43507">
    <property type="entry name" value="NADH-UBIQUINONE OXIDOREDUCTASE CHAIN 4"/>
    <property type="match status" value="1"/>
</dbReference>
<reference evidence="9" key="1">
    <citation type="submission" date="2021-12" db="EMBL/GenBank/DDBJ databases">
        <title>Alicyclobacillaceae gen. nov., sp. nov., isolated from chalcocite enrichment system.</title>
        <authorList>
            <person name="Jiang Z."/>
        </authorList>
    </citation>
    <scope>NUCLEOTIDE SEQUENCE</scope>
    <source>
        <strain evidence="9">MYW30-H2</strain>
    </source>
</reference>
<feature type="transmembrane region" description="Helical" evidence="7">
    <location>
        <begin position="6"/>
        <end position="22"/>
    </location>
</feature>
<protein>
    <submittedName>
        <fullName evidence="9">NADH-quinone oxidoreductase subunit M</fullName>
    </submittedName>
</protein>
<evidence type="ECO:0000259" key="8">
    <source>
        <dbReference type="Pfam" id="PF00361"/>
    </source>
</evidence>
<evidence type="ECO:0000256" key="3">
    <source>
        <dbReference type="ARBA" id="ARBA00022692"/>
    </source>
</evidence>
<dbReference type="Proteomes" id="UP000830167">
    <property type="component" value="Chromosome"/>
</dbReference>
<comment type="subcellular location">
    <subcellularLocation>
        <location evidence="1">Cell membrane</location>
        <topology evidence="1">Multi-pass membrane protein</topology>
    </subcellularLocation>
    <subcellularLocation>
        <location evidence="6">Membrane</location>
        <topology evidence="6">Multi-pass membrane protein</topology>
    </subcellularLocation>
</comment>
<evidence type="ECO:0000256" key="1">
    <source>
        <dbReference type="ARBA" id="ARBA00004651"/>
    </source>
</evidence>
<dbReference type="PANTHER" id="PTHR43507:SF1">
    <property type="entry name" value="NADH-UBIQUINONE OXIDOREDUCTASE CHAIN 4"/>
    <property type="match status" value="1"/>
</dbReference>
<keyword evidence="5 7" id="KW-0472">Membrane</keyword>
<dbReference type="InterPro" id="IPR003918">
    <property type="entry name" value="NADH_UbQ_OxRdtase"/>
</dbReference>
<feature type="transmembrane region" description="Helical" evidence="7">
    <location>
        <begin position="220"/>
        <end position="241"/>
    </location>
</feature>
<evidence type="ECO:0000256" key="2">
    <source>
        <dbReference type="ARBA" id="ARBA00009025"/>
    </source>
</evidence>
<comment type="similarity">
    <text evidence="2">Belongs to the complex I subunit 4 family.</text>
</comment>
<feature type="transmembrane region" description="Helical" evidence="7">
    <location>
        <begin position="94"/>
        <end position="112"/>
    </location>
</feature>
<dbReference type="Pfam" id="PF00361">
    <property type="entry name" value="Proton_antipo_M"/>
    <property type="match status" value="1"/>
</dbReference>
<keyword evidence="3 6" id="KW-0812">Transmembrane</keyword>
<dbReference type="InterPro" id="IPR010227">
    <property type="entry name" value="NADH_Q_OxRdtase_chainM/4"/>
</dbReference>
<sequence length="508" mass="54641">MTNSLLILTLLPLLGALLILFVPKGSNGAVRGIAFLATLLPLILALILWSQYDTTATGMQFTSSFDWIHIPHAYADQSGDHTLTVSLLMGVDGLSLPIVILTAVISFLAVIASWKIEYRIKSYFFWYLLLITGLFGVFTSLDAFAFFFFLELTLVPVYFLINIWGGERRQHTATKFVVYRAIASIGILISFIGLAYMAAIGGTGEISTNFVTIGTVLKTAANVPLALKYGLFMILFIAVLIEEAFFPFHTWLPDTHASANPALSMVIGGVLMKIGAYVLIRIGVGILPDALAHYATLIAVLGVINILYGALVAMVQKDWKRLVAFSTISHMGIVLLGIAAHNSAGIQGAIFMIVSSGLLSGLLFFVLGAVQDRTQTTQIHELGGLSKSMPILSGVWLAASLGSLGLPGMSGFISEITSFIGGFAIFPVLSAFGTLGLILAAVYLLWAMQRTTFGPSRGIWQGLDDVRAIEYIPIFVFLACIILIGVYPAVLGDVVNQTVQTFVTRIGG</sequence>
<feature type="transmembrane region" description="Helical" evidence="7">
    <location>
        <begin position="29"/>
        <end position="49"/>
    </location>
</feature>
<evidence type="ECO:0000256" key="7">
    <source>
        <dbReference type="SAM" id="Phobius"/>
    </source>
</evidence>
<proteinExistence type="inferred from homology"/>
<evidence type="ECO:0000313" key="9">
    <source>
        <dbReference type="EMBL" id="UOF91570.1"/>
    </source>
</evidence>
<feature type="transmembrane region" description="Helical" evidence="7">
    <location>
        <begin position="292"/>
        <end position="315"/>
    </location>
</feature>
<evidence type="ECO:0000256" key="5">
    <source>
        <dbReference type="ARBA" id="ARBA00023136"/>
    </source>
</evidence>
<feature type="transmembrane region" description="Helical" evidence="7">
    <location>
        <begin position="177"/>
        <end position="200"/>
    </location>
</feature>
<name>A0ABY4CM45_9BACL</name>
<dbReference type="NCBIfam" id="TIGR01972">
    <property type="entry name" value="NDH_I_M"/>
    <property type="match status" value="1"/>
</dbReference>
<feature type="transmembrane region" description="Helical" evidence="7">
    <location>
        <begin position="346"/>
        <end position="370"/>
    </location>
</feature>
<feature type="transmembrane region" description="Helical" evidence="7">
    <location>
        <begin position="147"/>
        <end position="165"/>
    </location>
</feature>
<evidence type="ECO:0000256" key="4">
    <source>
        <dbReference type="ARBA" id="ARBA00022989"/>
    </source>
</evidence>
<feature type="transmembrane region" description="Helical" evidence="7">
    <location>
        <begin position="262"/>
        <end position="280"/>
    </location>
</feature>